<dbReference type="RefSeq" id="WP_027841594.1">
    <property type="nucleotide sequence ID" value="NZ_BMHN01000001.1"/>
</dbReference>
<dbReference type="OrthoDB" id="9775180at2"/>
<dbReference type="NCBIfam" id="NF007039">
    <property type="entry name" value="PRK09496.3-2"/>
    <property type="match status" value="1"/>
</dbReference>
<evidence type="ECO:0000256" key="1">
    <source>
        <dbReference type="ARBA" id="ARBA00017378"/>
    </source>
</evidence>
<feature type="domain" description="RCK N-terminal" evidence="7">
    <location>
        <begin position="1"/>
        <end position="124"/>
    </location>
</feature>
<dbReference type="PANTHER" id="PTHR43833:SF5">
    <property type="entry name" value="TRK SYSTEM POTASSIUM UPTAKE PROTEIN TRKA"/>
    <property type="match status" value="1"/>
</dbReference>
<evidence type="ECO:0000256" key="5">
    <source>
        <dbReference type="ARBA" id="ARBA00023027"/>
    </source>
</evidence>
<dbReference type="Proteomes" id="UP000470384">
    <property type="component" value="Unassembled WGS sequence"/>
</dbReference>
<dbReference type="NCBIfam" id="NF007030">
    <property type="entry name" value="PRK09496.1-1"/>
    <property type="match status" value="1"/>
</dbReference>
<dbReference type="EMBL" id="WXYQ01000006">
    <property type="protein sequence ID" value="NBG96103.1"/>
    <property type="molecule type" value="Genomic_DNA"/>
</dbReference>
<keyword evidence="3" id="KW-0633">Potassium transport</keyword>
<dbReference type="PROSITE" id="PS51201">
    <property type="entry name" value="RCK_N"/>
    <property type="match status" value="2"/>
</dbReference>
<protein>
    <recommendedName>
        <fullName evidence="1">Trk system potassium uptake protein TrkA</fullName>
    </recommendedName>
</protein>
<dbReference type="Gene3D" id="3.30.70.1450">
    <property type="entry name" value="Regulator of K+ conductance, C-terminal domain"/>
    <property type="match status" value="2"/>
</dbReference>
<dbReference type="GO" id="GO:0005886">
    <property type="term" value="C:plasma membrane"/>
    <property type="evidence" value="ECO:0007669"/>
    <property type="project" value="InterPro"/>
</dbReference>
<dbReference type="PROSITE" id="PS51202">
    <property type="entry name" value="RCK_C"/>
    <property type="match status" value="2"/>
</dbReference>
<dbReference type="SUPFAM" id="SSF51735">
    <property type="entry name" value="NAD(P)-binding Rossmann-fold domains"/>
    <property type="match status" value="2"/>
</dbReference>
<proteinExistence type="predicted"/>
<dbReference type="AlphaFoldDB" id="A0A845QBY5"/>
<evidence type="ECO:0000259" key="7">
    <source>
        <dbReference type="PROSITE" id="PS51201"/>
    </source>
</evidence>
<evidence type="ECO:0000259" key="8">
    <source>
        <dbReference type="PROSITE" id="PS51202"/>
    </source>
</evidence>
<keyword evidence="5" id="KW-0520">NAD</keyword>
<evidence type="ECO:0000313" key="9">
    <source>
        <dbReference type="EMBL" id="NBG96103.1"/>
    </source>
</evidence>
<keyword evidence="4" id="KW-0630">Potassium</keyword>
<name>A0A845QBY5_9HYPH</name>
<dbReference type="GeneID" id="300654814"/>
<dbReference type="NCBIfam" id="NF007031">
    <property type="entry name" value="PRK09496.1-2"/>
    <property type="match status" value="1"/>
</dbReference>
<dbReference type="InterPro" id="IPR036291">
    <property type="entry name" value="NAD(P)-bd_dom_sf"/>
</dbReference>
<dbReference type="SUPFAM" id="SSF116726">
    <property type="entry name" value="TrkA C-terminal domain-like"/>
    <property type="match status" value="2"/>
</dbReference>
<feature type="domain" description="RCK N-terminal" evidence="7">
    <location>
        <begin position="233"/>
        <end position="352"/>
    </location>
</feature>
<evidence type="ECO:0000313" key="10">
    <source>
        <dbReference type="Proteomes" id="UP000470384"/>
    </source>
</evidence>
<dbReference type="PRINTS" id="PR00335">
    <property type="entry name" value="KUPTAKETRKA"/>
</dbReference>
<evidence type="ECO:0000256" key="6">
    <source>
        <dbReference type="ARBA" id="ARBA00023065"/>
    </source>
</evidence>
<dbReference type="Gene3D" id="3.40.50.720">
    <property type="entry name" value="NAD(P)-binding Rossmann-like Domain"/>
    <property type="match status" value="2"/>
</dbReference>
<feature type="domain" description="RCK C-terminal" evidence="8">
    <location>
        <begin position="144"/>
        <end position="228"/>
    </location>
</feature>
<keyword evidence="2" id="KW-0813">Transport</keyword>
<comment type="caution">
    <text evidence="9">The sequence shown here is derived from an EMBL/GenBank/DDBJ whole genome shotgun (WGS) entry which is preliminary data.</text>
</comment>
<accession>A0A845QBY5</accession>
<sequence>MKVIVCGAGQVGSGIARQLAAEHNDVTVIDNSPDLIQQMADNLDVRTVVGYASHPDVLERAGAREADMVIAVTFADEVNMVACQVAHSLFNVPTKIARIRAQSYLWPMWQDLFTRDHMPIDVIISPELEVGRDVMRRLEMPGALEAIPFADGHVSFLGIALEDDCPVVNTPLRQLTELFPDLKAVVTGVQRGDRLFVPDSGDQMMVGDVAYVVTETSQTRRVLSLFGHEEQAARRIVIVGAGNIGRHVAKELEETHNRVKVKIIEADKSRAVMAADALSRTVILNGDALDEEVLREAGANNAETLVALTNDDEVNILSCVMAKQLGCERTVALINNRAYASLKGAMGIDAFVNPRATTVSTVLRHVRRGRIRGVSSVQDGKAEVIEAEALATSTLVGRPLREAELPSGMRIGAILREEEVLVPRGDTEIQAGDRVIMFAMADEVRRVERMFRVSIEFF</sequence>
<dbReference type="InterPro" id="IPR006037">
    <property type="entry name" value="RCK_C"/>
</dbReference>
<dbReference type="InterPro" id="IPR006036">
    <property type="entry name" value="K_uptake_TrkA"/>
</dbReference>
<dbReference type="Pfam" id="PF02254">
    <property type="entry name" value="TrkA_N"/>
    <property type="match status" value="2"/>
</dbReference>
<feature type="domain" description="RCK C-terminal" evidence="8">
    <location>
        <begin position="372"/>
        <end position="453"/>
    </location>
</feature>
<evidence type="ECO:0000256" key="2">
    <source>
        <dbReference type="ARBA" id="ARBA00022448"/>
    </source>
</evidence>
<gene>
    <name evidence="9" type="primary">trkA</name>
    <name evidence="9" type="ORF">GTQ45_10205</name>
</gene>
<keyword evidence="10" id="KW-1185">Reference proteome</keyword>
<evidence type="ECO:0000256" key="4">
    <source>
        <dbReference type="ARBA" id="ARBA00022958"/>
    </source>
</evidence>
<dbReference type="InterPro" id="IPR003148">
    <property type="entry name" value="RCK_N"/>
</dbReference>
<dbReference type="GO" id="GO:0015079">
    <property type="term" value="F:potassium ion transmembrane transporter activity"/>
    <property type="evidence" value="ECO:0007669"/>
    <property type="project" value="InterPro"/>
</dbReference>
<dbReference type="Pfam" id="PF02080">
    <property type="entry name" value="TrkA_C"/>
    <property type="match status" value="2"/>
</dbReference>
<dbReference type="PANTHER" id="PTHR43833">
    <property type="entry name" value="POTASSIUM CHANNEL PROTEIN 2-RELATED-RELATED"/>
    <property type="match status" value="1"/>
</dbReference>
<dbReference type="NCBIfam" id="NF007032">
    <property type="entry name" value="PRK09496.1-4"/>
    <property type="match status" value="1"/>
</dbReference>
<organism evidence="9 10">
    <name type="scientific">Pyruvatibacter mobilis</name>
    <dbReference type="NCBI Taxonomy" id="1712261"/>
    <lineage>
        <taxon>Bacteria</taxon>
        <taxon>Pseudomonadati</taxon>
        <taxon>Pseudomonadota</taxon>
        <taxon>Alphaproteobacteria</taxon>
        <taxon>Hyphomicrobiales</taxon>
        <taxon>Parvibaculaceae</taxon>
        <taxon>Pyruvatibacter</taxon>
    </lineage>
</organism>
<dbReference type="InterPro" id="IPR050721">
    <property type="entry name" value="Trk_Ktr_HKT_K-transport"/>
</dbReference>
<evidence type="ECO:0000256" key="3">
    <source>
        <dbReference type="ARBA" id="ARBA00022538"/>
    </source>
</evidence>
<reference evidence="9 10" key="1">
    <citation type="journal article" date="2016" name="Int. J. Syst. Evol. Microbiol.">
        <title>Pyruvatibacter mobilis gen. nov., sp. nov., a marine bacterium from the culture broth of Picochlorum sp. 122.</title>
        <authorList>
            <person name="Wang G."/>
            <person name="Tang M."/>
            <person name="Wu H."/>
            <person name="Dai S."/>
            <person name="Li T."/>
            <person name="Chen C."/>
            <person name="He H."/>
            <person name="Fan J."/>
            <person name="Xiang W."/>
            <person name="Li X."/>
        </authorList>
    </citation>
    <scope>NUCLEOTIDE SEQUENCE [LARGE SCALE GENOMIC DNA]</scope>
    <source>
        <strain evidence="9 10">GYP-11</strain>
    </source>
</reference>
<keyword evidence="6" id="KW-0406">Ion transport</keyword>
<dbReference type="InterPro" id="IPR036721">
    <property type="entry name" value="RCK_C_sf"/>
</dbReference>